<reference evidence="2" key="2">
    <citation type="submission" date="2021-04" db="EMBL/GenBank/DDBJ databases">
        <authorList>
            <person name="Gilroy R."/>
        </authorList>
    </citation>
    <scope>NUCLEOTIDE SEQUENCE</scope>
    <source>
        <strain evidence="2">9264</strain>
    </source>
</reference>
<feature type="transmembrane region" description="Helical" evidence="1">
    <location>
        <begin position="167"/>
        <end position="185"/>
    </location>
</feature>
<evidence type="ECO:0000313" key="2">
    <source>
        <dbReference type="EMBL" id="HJD43739.1"/>
    </source>
</evidence>
<keyword evidence="1" id="KW-1133">Transmembrane helix</keyword>
<organism evidence="2 3">
    <name type="scientific">Candidatus Paenalcaligenes intestinipullorum</name>
    <dbReference type="NCBI Taxonomy" id="2838718"/>
    <lineage>
        <taxon>Bacteria</taxon>
        <taxon>Pseudomonadati</taxon>
        <taxon>Pseudomonadota</taxon>
        <taxon>Betaproteobacteria</taxon>
        <taxon>Burkholderiales</taxon>
        <taxon>Alcaligenaceae</taxon>
        <taxon>Paenalcaligenes</taxon>
    </lineage>
</organism>
<evidence type="ECO:0000256" key="1">
    <source>
        <dbReference type="SAM" id="Phobius"/>
    </source>
</evidence>
<dbReference type="EMBL" id="DWUQ01000034">
    <property type="protein sequence ID" value="HJD43739.1"/>
    <property type="molecule type" value="Genomic_DNA"/>
</dbReference>
<accession>A0A9D2RGX1</accession>
<keyword evidence="1" id="KW-0812">Transmembrane</keyword>
<sequence length="234" mass="25399">MNNKPYSPNDRRPIASRNTSWATSISRRLAQRGISPNAISTWSMIFAAIAALALVAISYVSDSVITRILWWVVLLGIQLRLLANLFDGMVAIETQTASPVGELFNEIPDRVSDTLILLAWGLLPDSSLFLAVSAAFLALFVSYLRAMGAAAGAGQAFAGVMSKPKRMFVLSILCVLHALLPQAWLDTMHAGSWGLDSWGLLIICLGCLMTAWTRLQHIVHTLNAKAQPTPPSAR</sequence>
<dbReference type="AlphaFoldDB" id="A0A9D2RGX1"/>
<proteinExistence type="predicted"/>
<name>A0A9D2RGX1_9BURK</name>
<protein>
    <submittedName>
        <fullName evidence="2">CDP-alcohol phosphatidyltransferase family protein</fullName>
    </submittedName>
</protein>
<dbReference type="InterPro" id="IPR043130">
    <property type="entry name" value="CDP-OH_PTrfase_TM_dom"/>
</dbReference>
<feature type="transmembrane region" description="Helical" evidence="1">
    <location>
        <begin position="127"/>
        <end position="146"/>
    </location>
</feature>
<feature type="transmembrane region" description="Helical" evidence="1">
    <location>
        <begin position="68"/>
        <end position="86"/>
    </location>
</feature>
<gene>
    <name evidence="2" type="ORF">H9906_01750</name>
</gene>
<dbReference type="Gene3D" id="1.20.120.1760">
    <property type="match status" value="1"/>
</dbReference>
<feature type="transmembrane region" description="Helical" evidence="1">
    <location>
        <begin position="39"/>
        <end position="61"/>
    </location>
</feature>
<keyword evidence="1" id="KW-0472">Membrane</keyword>
<comment type="caution">
    <text evidence="2">The sequence shown here is derived from an EMBL/GenBank/DDBJ whole genome shotgun (WGS) entry which is preliminary data.</text>
</comment>
<evidence type="ECO:0000313" key="3">
    <source>
        <dbReference type="Proteomes" id="UP000823889"/>
    </source>
</evidence>
<reference evidence="2" key="1">
    <citation type="journal article" date="2021" name="PeerJ">
        <title>Extensive microbial diversity within the chicken gut microbiome revealed by metagenomics and culture.</title>
        <authorList>
            <person name="Gilroy R."/>
            <person name="Ravi A."/>
            <person name="Getino M."/>
            <person name="Pursley I."/>
            <person name="Horton D.L."/>
            <person name="Alikhan N.F."/>
            <person name="Baker D."/>
            <person name="Gharbi K."/>
            <person name="Hall N."/>
            <person name="Watson M."/>
            <person name="Adriaenssens E.M."/>
            <person name="Foster-Nyarko E."/>
            <person name="Jarju S."/>
            <person name="Secka A."/>
            <person name="Antonio M."/>
            <person name="Oren A."/>
            <person name="Chaudhuri R.R."/>
            <person name="La Ragione R."/>
            <person name="Hildebrand F."/>
            <person name="Pallen M.J."/>
        </authorList>
    </citation>
    <scope>NUCLEOTIDE SEQUENCE</scope>
    <source>
        <strain evidence="2">9264</strain>
    </source>
</reference>
<feature type="transmembrane region" description="Helical" evidence="1">
    <location>
        <begin position="197"/>
        <end position="215"/>
    </location>
</feature>
<dbReference type="Proteomes" id="UP000823889">
    <property type="component" value="Unassembled WGS sequence"/>
</dbReference>